<evidence type="ECO:0000313" key="3">
    <source>
        <dbReference type="EMBL" id="ANY21273.1"/>
    </source>
</evidence>
<feature type="domain" description="Amidohydrolase-related" evidence="2">
    <location>
        <begin position="84"/>
        <end position="431"/>
    </location>
</feature>
<dbReference type="PANTHER" id="PTHR43135:SF3">
    <property type="entry name" value="ALPHA-D-RIBOSE 1-METHYLPHOSPHONATE 5-TRIPHOSPHATE DIPHOSPHATASE"/>
    <property type="match status" value="1"/>
</dbReference>
<reference evidence="3 4" key="1">
    <citation type="submission" date="2016-07" db="EMBL/GenBank/DDBJ databases">
        <title>Complete genome sequence of Altererythrobacter dongtanensis KCTC 22672, a type strain with esterase isolated from tidal flat.</title>
        <authorList>
            <person name="Cheng H."/>
            <person name="Wu Y.-H."/>
            <person name="Zhou P."/>
            <person name="Huo Y.-Y."/>
            <person name="Wang C.-S."/>
            <person name="Xu X.-W."/>
        </authorList>
    </citation>
    <scope>NUCLEOTIDE SEQUENCE [LARGE SCALE GENOMIC DNA]</scope>
    <source>
        <strain evidence="3 4">KCTC 22672</strain>
    </source>
</reference>
<dbReference type="InterPro" id="IPR006680">
    <property type="entry name" value="Amidohydro-rel"/>
</dbReference>
<dbReference type="CDD" id="cd01299">
    <property type="entry name" value="Met_dep_hydrolase_A"/>
    <property type="match status" value="1"/>
</dbReference>
<evidence type="ECO:0000256" key="1">
    <source>
        <dbReference type="SAM" id="SignalP"/>
    </source>
</evidence>
<dbReference type="KEGG" id="ado:A6F68_02783"/>
<gene>
    <name evidence="3" type="ORF">A6F68_02783</name>
</gene>
<dbReference type="PANTHER" id="PTHR43135">
    <property type="entry name" value="ALPHA-D-RIBOSE 1-METHYLPHOSPHONATE 5-TRIPHOSPHATE DIPHOSPHATASE"/>
    <property type="match status" value="1"/>
</dbReference>
<evidence type="ECO:0000259" key="2">
    <source>
        <dbReference type="Pfam" id="PF01979"/>
    </source>
</evidence>
<evidence type="ECO:0000313" key="4">
    <source>
        <dbReference type="Proteomes" id="UP000092932"/>
    </source>
</evidence>
<sequence length="433" mass="44700">MRGLGRLACAAAALAIGISAQVSSAQEAAPRTTVIHADRVVVDAQSPVRGQSTVIVTDGRIVGIEDGFVDGPVGAEMVHLAGKTLVPGLTDLHTHISGDPTGEYWRAAIDPPEWFTMLAVKNAGKTVRAGFTTIRDLGSRTPQVTQALRRATAEGLVVGPRVVTSGQTIAIVGGHGDTSGFRSDVNDLLASGMACTGPVECAEKVRRASKAGADLVKITATGGVLSQQGRGLEAHFTDAEMQSIVDTAKTLGLNVAAHAHGARGIEAASRAGVQTIEHGTYLDDGAIAEMKKNGTVLIPTLMAFQGISQRLGKGVYTPVVETKVRAVADAAGVFLRKALKAGVKVAFGTDAGVFEHGLNAREFGLMMAQGMSSRDALAAATTGAAEVLGLSGEIGRIAPGYSADIIAVEGDPTQDARVLEKVDWVMARGRVID</sequence>
<dbReference type="Gene3D" id="3.20.20.140">
    <property type="entry name" value="Metal-dependent hydrolases"/>
    <property type="match status" value="1"/>
</dbReference>
<keyword evidence="4" id="KW-1185">Reference proteome</keyword>
<feature type="chain" id="PRO_5008534163" evidence="1">
    <location>
        <begin position="25"/>
        <end position="433"/>
    </location>
</feature>
<dbReference type="SUPFAM" id="SSF51338">
    <property type="entry name" value="Composite domain of metallo-dependent hydrolases"/>
    <property type="match status" value="1"/>
</dbReference>
<dbReference type="AlphaFoldDB" id="A0A1B2AGI7"/>
<name>A0A1B2AGI7_9SPHN</name>
<dbReference type="PATRIC" id="fig|692370.5.peg.2792"/>
<dbReference type="InterPro" id="IPR032466">
    <property type="entry name" value="Metal_Hydrolase"/>
</dbReference>
<dbReference type="Gene3D" id="2.30.40.10">
    <property type="entry name" value="Urease, subunit C, domain 1"/>
    <property type="match status" value="1"/>
</dbReference>
<dbReference type="Pfam" id="PF01979">
    <property type="entry name" value="Amidohydro_1"/>
    <property type="match status" value="1"/>
</dbReference>
<dbReference type="InterPro" id="IPR051781">
    <property type="entry name" value="Metallo-dep_Hydrolase"/>
</dbReference>
<dbReference type="OrthoDB" id="8098664at2"/>
<dbReference type="RefSeq" id="WP_067681316.1">
    <property type="nucleotide sequence ID" value="NZ_CP016591.1"/>
</dbReference>
<dbReference type="InterPro" id="IPR011059">
    <property type="entry name" value="Metal-dep_hydrolase_composite"/>
</dbReference>
<protein>
    <submittedName>
        <fullName evidence="3">Imidazolonepropionase</fullName>
    </submittedName>
</protein>
<dbReference type="Proteomes" id="UP000092932">
    <property type="component" value="Chromosome"/>
</dbReference>
<dbReference type="InterPro" id="IPR057744">
    <property type="entry name" value="OTAase-like"/>
</dbReference>
<dbReference type="GO" id="GO:0016810">
    <property type="term" value="F:hydrolase activity, acting on carbon-nitrogen (but not peptide) bonds"/>
    <property type="evidence" value="ECO:0007669"/>
    <property type="project" value="InterPro"/>
</dbReference>
<dbReference type="EMBL" id="CP016591">
    <property type="protein sequence ID" value="ANY21273.1"/>
    <property type="molecule type" value="Genomic_DNA"/>
</dbReference>
<keyword evidence="1" id="KW-0732">Signal</keyword>
<feature type="signal peptide" evidence="1">
    <location>
        <begin position="1"/>
        <end position="24"/>
    </location>
</feature>
<organism evidence="3 4">
    <name type="scientific">Tsuneonella dongtanensis</name>
    <dbReference type="NCBI Taxonomy" id="692370"/>
    <lineage>
        <taxon>Bacteria</taxon>
        <taxon>Pseudomonadati</taxon>
        <taxon>Pseudomonadota</taxon>
        <taxon>Alphaproteobacteria</taxon>
        <taxon>Sphingomonadales</taxon>
        <taxon>Erythrobacteraceae</taxon>
        <taxon>Tsuneonella</taxon>
    </lineage>
</organism>
<proteinExistence type="predicted"/>
<dbReference type="STRING" id="692370.A6F68_02783"/>
<accession>A0A1B2AGI7</accession>
<dbReference type="SUPFAM" id="SSF51556">
    <property type="entry name" value="Metallo-dependent hydrolases"/>
    <property type="match status" value="1"/>
</dbReference>